<protein>
    <submittedName>
        <fullName evidence="2">Uncharacterized protein</fullName>
    </submittedName>
</protein>
<evidence type="ECO:0000256" key="1">
    <source>
        <dbReference type="SAM" id="MobiDB-lite"/>
    </source>
</evidence>
<gene>
    <name evidence="2" type="ORF">Mam01_08980</name>
</gene>
<reference evidence="2 3" key="1">
    <citation type="submission" date="2021-01" db="EMBL/GenBank/DDBJ databases">
        <title>Whole genome shotgun sequence of Microbispora amethystogenes NBRC 101907.</title>
        <authorList>
            <person name="Komaki H."/>
            <person name="Tamura T."/>
        </authorList>
    </citation>
    <scope>NUCLEOTIDE SEQUENCE [LARGE SCALE GENOMIC DNA]</scope>
    <source>
        <strain evidence="2 3">NBRC 101907</strain>
    </source>
</reference>
<dbReference type="Proteomes" id="UP000651728">
    <property type="component" value="Unassembled WGS sequence"/>
</dbReference>
<name>A0ABQ4F7D2_9ACTN</name>
<sequence length="60" mass="6620">MRQTVRRAGPDRIGAGVEKRGEKKGEAEVETGRISTPGWRSAALRLCRPACDDPRVTTRL</sequence>
<comment type="caution">
    <text evidence="2">The sequence shown here is derived from an EMBL/GenBank/DDBJ whole genome shotgun (WGS) entry which is preliminary data.</text>
</comment>
<evidence type="ECO:0000313" key="3">
    <source>
        <dbReference type="Proteomes" id="UP000651728"/>
    </source>
</evidence>
<accession>A0ABQ4F7D2</accession>
<feature type="region of interest" description="Disordered" evidence="1">
    <location>
        <begin position="1"/>
        <end position="33"/>
    </location>
</feature>
<keyword evidence="3" id="KW-1185">Reference proteome</keyword>
<evidence type="ECO:0000313" key="2">
    <source>
        <dbReference type="EMBL" id="GIH30734.1"/>
    </source>
</evidence>
<feature type="compositionally biased region" description="Basic and acidic residues" evidence="1">
    <location>
        <begin position="17"/>
        <end position="31"/>
    </location>
</feature>
<dbReference type="EMBL" id="BOOB01000005">
    <property type="protein sequence ID" value="GIH30734.1"/>
    <property type="molecule type" value="Genomic_DNA"/>
</dbReference>
<proteinExistence type="predicted"/>
<organism evidence="2 3">
    <name type="scientific">Microbispora amethystogenes</name>
    <dbReference type="NCBI Taxonomy" id="1427754"/>
    <lineage>
        <taxon>Bacteria</taxon>
        <taxon>Bacillati</taxon>
        <taxon>Actinomycetota</taxon>
        <taxon>Actinomycetes</taxon>
        <taxon>Streptosporangiales</taxon>
        <taxon>Streptosporangiaceae</taxon>
        <taxon>Microbispora</taxon>
    </lineage>
</organism>